<dbReference type="eggNOG" id="COG0277">
    <property type="taxonomic scope" value="Bacteria"/>
</dbReference>
<dbReference type="PROSITE" id="PS51387">
    <property type="entry name" value="FAD_PCMH"/>
    <property type="match status" value="1"/>
</dbReference>
<keyword evidence="4" id="KW-0274">FAD</keyword>
<dbReference type="PANTHER" id="PTHR42973">
    <property type="entry name" value="BINDING OXIDOREDUCTASE, PUTATIVE (AFU_ORTHOLOGUE AFUA_1G17690)-RELATED"/>
    <property type="match status" value="1"/>
</dbReference>
<sequence>MNPTTTDLSALRDLDTVLFPDDPGYPASCVPWNVAITQRPAAVAVPRSADDVVALVRAATALGLRIAPQSTGHAAAALTDVTFDDVVLVRLHELTGVTVDPAARVARVTGGTLWREVIAATAPHGLTALHGSAGDVAAVGYLLGGGLSFYGREYGLAASAVRAIELVTADGVLVRATAEDNPDLFWALRGGGGNFGIVVAIEIALLELADVFAGMLLWDIEHAPEVLATWADWTRSVPESVTTAVRLMRFPPLPELPPFLAGRSLVVIDSAVLESDERAAELLAPLRALSPELDTFGRIPAAALLDVHMDPPGPTPAISDHALLTELPQAAVAALLAVAGPGVQTPLMFAELRHLGGALARHHDAALSRLAGEYALFAVSPAPTPELFALGDTVTSGIVAALRPWAGGASFPNFADRPIDTATAFTPAEWQRLQQLRDIYDPARVWVAAHAVGGR</sequence>
<name>U5EG44_NOCAS</name>
<dbReference type="STRING" id="1824.SAMN05444423_101629"/>
<dbReference type="InterPro" id="IPR016166">
    <property type="entry name" value="FAD-bd_PCMH"/>
</dbReference>
<dbReference type="Pfam" id="PF01565">
    <property type="entry name" value="FAD_binding_4"/>
    <property type="match status" value="1"/>
</dbReference>
<dbReference type="InterPro" id="IPR016169">
    <property type="entry name" value="FAD-bd_PCMH_sub2"/>
</dbReference>
<gene>
    <name evidence="7" type="ORF">NCAST_31_00600</name>
</gene>
<dbReference type="RefSeq" id="WP_019049837.1">
    <property type="nucleotide sequence ID" value="NZ_BAFO02000031.1"/>
</dbReference>
<dbReference type="Gene3D" id="3.30.43.10">
    <property type="entry name" value="Uridine Diphospho-n-acetylenolpyruvylglucosamine Reductase, domain 2"/>
    <property type="match status" value="1"/>
</dbReference>
<reference evidence="7 8" key="1">
    <citation type="journal article" date="2014" name="BMC Genomics">
        <title>Genome based analysis of type-I polyketide synthase and nonribosomal peptide synthetase gene clusters in seven strains of five representative Nocardia species.</title>
        <authorList>
            <person name="Komaki H."/>
            <person name="Ichikawa N."/>
            <person name="Hosoyama A."/>
            <person name="Takahashi-Nakaguchi A."/>
            <person name="Matsuzawa T."/>
            <person name="Suzuki K."/>
            <person name="Fujita N."/>
            <person name="Gonoi T."/>
        </authorList>
    </citation>
    <scope>NUCLEOTIDE SEQUENCE [LARGE SCALE GENOMIC DNA]</scope>
    <source>
        <strain evidence="7 8">NBRC 15531</strain>
    </source>
</reference>
<evidence type="ECO:0000313" key="7">
    <source>
        <dbReference type="EMBL" id="GAD85366.1"/>
    </source>
</evidence>
<evidence type="ECO:0000256" key="4">
    <source>
        <dbReference type="ARBA" id="ARBA00022827"/>
    </source>
</evidence>
<evidence type="ECO:0000256" key="2">
    <source>
        <dbReference type="ARBA" id="ARBA00005466"/>
    </source>
</evidence>
<protein>
    <submittedName>
        <fullName evidence="7">Oxidoreductase</fullName>
    </submittedName>
</protein>
<dbReference type="GO" id="GO:0016491">
    <property type="term" value="F:oxidoreductase activity"/>
    <property type="evidence" value="ECO:0007669"/>
    <property type="project" value="UniProtKB-KW"/>
</dbReference>
<comment type="caution">
    <text evidence="7">The sequence shown here is derived from an EMBL/GenBank/DDBJ whole genome shotgun (WGS) entry which is preliminary data.</text>
</comment>
<dbReference type="InterPro" id="IPR016167">
    <property type="entry name" value="FAD-bd_PCMH_sub1"/>
</dbReference>
<dbReference type="SUPFAM" id="SSF56176">
    <property type="entry name" value="FAD-binding/transporter-associated domain-like"/>
    <property type="match status" value="1"/>
</dbReference>
<evidence type="ECO:0000259" key="6">
    <source>
        <dbReference type="PROSITE" id="PS51387"/>
    </source>
</evidence>
<feature type="domain" description="FAD-binding PCMH-type" evidence="6">
    <location>
        <begin position="36"/>
        <end position="208"/>
    </location>
</feature>
<comment type="similarity">
    <text evidence="2">Belongs to the oxygen-dependent FAD-linked oxidoreductase family.</text>
</comment>
<dbReference type="InterPro" id="IPR050416">
    <property type="entry name" value="FAD-linked_Oxidoreductase"/>
</dbReference>
<dbReference type="AlphaFoldDB" id="U5EG44"/>
<evidence type="ECO:0000313" key="8">
    <source>
        <dbReference type="Proteomes" id="UP000017048"/>
    </source>
</evidence>
<keyword evidence="8" id="KW-1185">Reference proteome</keyword>
<accession>U5EG44</accession>
<proteinExistence type="inferred from homology"/>
<dbReference type="InterPro" id="IPR036318">
    <property type="entry name" value="FAD-bd_PCMH-like_sf"/>
</dbReference>
<dbReference type="GeneID" id="91514088"/>
<dbReference type="InterPro" id="IPR006093">
    <property type="entry name" value="Oxy_OxRdtase_FAD_BS"/>
</dbReference>
<dbReference type="Gene3D" id="3.40.462.20">
    <property type="match status" value="1"/>
</dbReference>
<evidence type="ECO:0000256" key="1">
    <source>
        <dbReference type="ARBA" id="ARBA00001974"/>
    </source>
</evidence>
<evidence type="ECO:0000256" key="5">
    <source>
        <dbReference type="ARBA" id="ARBA00023002"/>
    </source>
</evidence>
<evidence type="ECO:0000256" key="3">
    <source>
        <dbReference type="ARBA" id="ARBA00022630"/>
    </source>
</evidence>
<comment type="cofactor">
    <cofactor evidence="1">
        <name>FAD</name>
        <dbReference type="ChEBI" id="CHEBI:57692"/>
    </cofactor>
</comment>
<dbReference type="Proteomes" id="UP000017048">
    <property type="component" value="Unassembled WGS sequence"/>
</dbReference>
<dbReference type="PROSITE" id="PS00862">
    <property type="entry name" value="OX2_COVAL_FAD"/>
    <property type="match status" value="1"/>
</dbReference>
<dbReference type="InterPro" id="IPR006094">
    <property type="entry name" value="Oxid_FAD_bind_N"/>
</dbReference>
<organism evidence="7 8">
    <name type="scientific">Nocardia asteroides NBRC 15531</name>
    <dbReference type="NCBI Taxonomy" id="1110697"/>
    <lineage>
        <taxon>Bacteria</taxon>
        <taxon>Bacillati</taxon>
        <taxon>Actinomycetota</taxon>
        <taxon>Actinomycetes</taxon>
        <taxon>Mycobacteriales</taxon>
        <taxon>Nocardiaceae</taxon>
        <taxon>Nocardia</taxon>
    </lineage>
</organism>
<dbReference type="EMBL" id="BAFO02000031">
    <property type="protein sequence ID" value="GAD85366.1"/>
    <property type="molecule type" value="Genomic_DNA"/>
</dbReference>
<keyword evidence="3" id="KW-0285">Flavoprotein</keyword>
<dbReference type="PANTHER" id="PTHR42973:SF39">
    <property type="entry name" value="FAD-BINDING PCMH-TYPE DOMAIN-CONTAINING PROTEIN"/>
    <property type="match status" value="1"/>
</dbReference>
<dbReference type="OrthoDB" id="545125at2"/>
<keyword evidence="5" id="KW-0560">Oxidoreductase</keyword>
<dbReference type="Gene3D" id="3.30.465.10">
    <property type="match status" value="1"/>
</dbReference>
<dbReference type="GO" id="GO:0071949">
    <property type="term" value="F:FAD binding"/>
    <property type="evidence" value="ECO:0007669"/>
    <property type="project" value="InterPro"/>
</dbReference>